<dbReference type="AlphaFoldDB" id="A0A1W1HDC0"/>
<proteinExistence type="predicted"/>
<comment type="subcellular location">
    <subcellularLocation>
        <location evidence="2">Cell membrane</location>
        <topology evidence="2">Multi-pass membrane protein</topology>
    </subcellularLocation>
</comment>
<accession>A0A1W1HDC0</accession>
<feature type="domain" description="Histidine kinase" evidence="15">
    <location>
        <begin position="274"/>
        <end position="496"/>
    </location>
</feature>
<evidence type="ECO:0000259" key="15">
    <source>
        <dbReference type="PROSITE" id="PS50109"/>
    </source>
</evidence>
<feature type="domain" description="HAMP" evidence="16">
    <location>
        <begin position="198"/>
        <end position="250"/>
    </location>
</feature>
<dbReference type="EMBL" id="FWEV01000136">
    <property type="protein sequence ID" value="SLM30368.1"/>
    <property type="molecule type" value="Genomic_DNA"/>
</dbReference>
<dbReference type="Gene3D" id="6.10.340.10">
    <property type="match status" value="1"/>
</dbReference>
<dbReference type="OrthoDB" id="9781147at2"/>
<dbReference type="GO" id="GO:0000155">
    <property type="term" value="F:phosphorelay sensor kinase activity"/>
    <property type="evidence" value="ECO:0007669"/>
    <property type="project" value="InterPro"/>
</dbReference>
<evidence type="ECO:0000256" key="9">
    <source>
        <dbReference type="ARBA" id="ARBA00022777"/>
    </source>
</evidence>
<dbReference type="Gene3D" id="1.10.287.130">
    <property type="match status" value="1"/>
</dbReference>
<dbReference type="PRINTS" id="PR00344">
    <property type="entry name" value="BCTRLSENSOR"/>
</dbReference>
<dbReference type="InterPro" id="IPR036890">
    <property type="entry name" value="HATPase_C_sf"/>
</dbReference>
<dbReference type="InterPro" id="IPR004358">
    <property type="entry name" value="Sig_transdc_His_kin-like_C"/>
</dbReference>
<dbReference type="InterPro" id="IPR036097">
    <property type="entry name" value="HisK_dim/P_sf"/>
</dbReference>
<gene>
    <name evidence="17" type="ORF">MTBBW1_2200022</name>
</gene>
<evidence type="ECO:0000313" key="17">
    <source>
        <dbReference type="EMBL" id="SLM30368.1"/>
    </source>
</evidence>
<keyword evidence="7 14" id="KW-0812">Transmembrane</keyword>
<protein>
    <recommendedName>
        <fullName evidence="3">histidine kinase</fullName>
        <ecNumber evidence="3">2.7.13.3</ecNumber>
    </recommendedName>
</protein>
<keyword evidence="11 14" id="KW-1133">Transmembrane helix</keyword>
<dbReference type="Proteomes" id="UP000191931">
    <property type="component" value="Unassembled WGS sequence"/>
</dbReference>
<dbReference type="GO" id="GO:0005886">
    <property type="term" value="C:plasma membrane"/>
    <property type="evidence" value="ECO:0007669"/>
    <property type="project" value="UniProtKB-SubCell"/>
</dbReference>
<dbReference type="Gene3D" id="3.30.565.10">
    <property type="entry name" value="Histidine kinase-like ATPase, C-terminal domain"/>
    <property type="match status" value="1"/>
</dbReference>
<evidence type="ECO:0000256" key="2">
    <source>
        <dbReference type="ARBA" id="ARBA00004651"/>
    </source>
</evidence>
<dbReference type="CDD" id="cd06225">
    <property type="entry name" value="HAMP"/>
    <property type="match status" value="1"/>
</dbReference>
<reference evidence="17 18" key="1">
    <citation type="submission" date="2017-03" db="EMBL/GenBank/DDBJ databases">
        <authorList>
            <person name="Afonso C.L."/>
            <person name="Miller P.J."/>
            <person name="Scott M.A."/>
            <person name="Spackman E."/>
            <person name="Goraichik I."/>
            <person name="Dimitrov K.M."/>
            <person name="Suarez D.L."/>
            <person name="Swayne D.E."/>
        </authorList>
    </citation>
    <scope>NUCLEOTIDE SEQUENCE [LARGE SCALE GENOMIC DNA]</scope>
    <source>
        <strain evidence="17">PRJEB14757</strain>
    </source>
</reference>
<name>A0A1W1HDC0_9BACT</name>
<dbReference type="EC" id="2.7.13.3" evidence="3"/>
<evidence type="ECO:0000256" key="7">
    <source>
        <dbReference type="ARBA" id="ARBA00022692"/>
    </source>
</evidence>
<dbReference type="InterPro" id="IPR003594">
    <property type="entry name" value="HATPase_dom"/>
</dbReference>
<keyword evidence="8" id="KW-0547">Nucleotide-binding</keyword>
<dbReference type="PANTHER" id="PTHR45528">
    <property type="entry name" value="SENSOR HISTIDINE KINASE CPXA"/>
    <property type="match status" value="1"/>
</dbReference>
<feature type="transmembrane region" description="Helical" evidence="14">
    <location>
        <begin position="20"/>
        <end position="43"/>
    </location>
</feature>
<evidence type="ECO:0000256" key="5">
    <source>
        <dbReference type="ARBA" id="ARBA00022553"/>
    </source>
</evidence>
<dbReference type="PROSITE" id="PS50109">
    <property type="entry name" value="HIS_KIN"/>
    <property type="match status" value="1"/>
</dbReference>
<keyword evidence="6 17" id="KW-0808">Transferase</keyword>
<evidence type="ECO:0000256" key="8">
    <source>
        <dbReference type="ARBA" id="ARBA00022741"/>
    </source>
</evidence>
<evidence type="ECO:0000256" key="1">
    <source>
        <dbReference type="ARBA" id="ARBA00000085"/>
    </source>
</evidence>
<dbReference type="InterPro" id="IPR003661">
    <property type="entry name" value="HisK_dim/P_dom"/>
</dbReference>
<dbReference type="InterPro" id="IPR003660">
    <property type="entry name" value="HAMP_dom"/>
</dbReference>
<evidence type="ECO:0000256" key="14">
    <source>
        <dbReference type="SAM" id="Phobius"/>
    </source>
</evidence>
<evidence type="ECO:0000259" key="16">
    <source>
        <dbReference type="PROSITE" id="PS50885"/>
    </source>
</evidence>
<keyword evidence="9" id="KW-0418">Kinase</keyword>
<dbReference type="RefSeq" id="WP_080808219.1">
    <property type="nucleotide sequence ID" value="NZ_LT828560.1"/>
</dbReference>
<evidence type="ECO:0000256" key="6">
    <source>
        <dbReference type="ARBA" id="ARBA00022679"/>
    </source>
</evidence>
<evidence type="ECO:0000256" key="13">
    <source>
        <dbReference type="ARBA" id="ARBA00023136"/>
    </source>
</evidence>
<dbReference type="CDD" id="cd00082">
    <property type="entry name" value="HisKA"/>
    <property type="match status" value="1"/>
</dbReference>
<dbReference type="InterPro" id="IPR050398">
    <property type="entry name" value="HssS/ArlS-like"/>
</dbReference>
<keyword evidence="18" id="KW-1185">Reference proteome</keyword>
<dbReference type="SUPFAM" id="SSF158472">
    <property type="entry name" value="HAMP domain-like"/>
    <property type="match status" value="1"/>
</dbReference>
<organism evidence="17 18">
    <name type="scientific">Desulfamplus magnetovallimortis</name>
    <dbReference type="NCBI Taxonomy" id="1246637"/>
    <lineage>
        <taxon>Bacteria</taxon>
        <taxon>Pseudomonadati</taxon>
        <taxon>Thermodesulfobacteriota</taxon>
        <taxon>Desulfobacteria</taxon>
        <taxon>Desulfobacterales</taxon>
        <taxon>Desulfobacteraceae</taxon>
        <taxon>Desulfamplus</taxon>
    </lineage>
</organism>
<sequence length="503" mass="56358">MLGFIKEKWDALRPDSIKSQLSGIAVLFIIGTSITMGCVGLWLTHKFVRERFHDNFVVLSQYLARNAELGVLLKNPDMLESLTSNLVQQDDILRVVIRDDTGAVLTETSRQSGEDHKNDDKTGSSEVKIELPVLQIQPDAGEMTLYAMTFPKEVIGSVELYYTTSGLNELTQDMTLFFIVISFMLSLMSVLWYWFFAGSITSPLMDLVAVSRRVSKGDFDVRAKGGDLQETRTLARGFNEMLDAVKKHQQEMEKVHIEMAKQKSLAEIGKFSMMVAHELKNPISIIKGSIDIFKKKGIDEKTKQSMIVYVDEEVQRLNRLVEEFLLFSKPKNPSLYPVSMAMFLEDAVERFRFTVPEKNIKLSLSDEEAQVECDIVLMERVLLNILKNAVENSGDSCAKKREENAAGQLKGDFSDIEVQGFSEGVYYIIKVLDSGPGIDEDIIEDIFNPFFTTRAKGTGLGLAIVRDIVAVHNGTVMVENRPSGGACFSIKMVKHSIPSFLTG</sequence>
<dbReference type="Pfam" id="PF00672">
    <property type="entry name" value="HAMP"/>
    <property type="match status" value="1"/>
</dbReference>
<evidence type="ECO:0000256" key="11">
    <source>
        <dbReference type="ARBA" id="ARBA00022989"/>
    </source>
</evidence>
<dbReference type="Pfam" id="PF02518">
    <property type="entry name" value="HATPase_c"/>
    <property type="match status" value="1"/>
</dbReference>
<evidence type="ECO:0000256" key="4">
    <source>
        <dbReference type="ARBA" id="ARBA00022475"/>
    </source>
</evidence>
<keyword evidence="10" id="KW-0067">ATP-binding</keyword>
<dbReference type="GO" id="GO:0005524">
    <property type="term" value="F:ATP binding"/>
    <property type="evidence" value="ECO:0007669"/>
    <property type="project" value="UniProtKB-KW"/>
</dbReference>
<evidence type="ECO:0000256" key="12">
    <source>
        <dbReference type="ARBA" id="ARBA00023012"/>
    </source>
</evidence>
<dbReference type="PROSITE" id="PS50885">
    <property type="entry name" value="HAMP"/>
    <property type="match status" value="1"/>
</dbReference>
<dbReference type="PANTHER" id="PTHR45528:SF1">
    <property type="entry name" value="SENSOR HISTIDINE KINASE CPXA"/>
    <property type="match status" value="1"/>
</dbReference>
<evidence type="ECO:0000256" key="10">
    <source>
        <dbReference type="ARBA" id="ARBA00022840"/>
    </source>
</evidence>
<keyword evidence="12" id="KW-0902">Two-component regulatory system</keyword>
<evidence type="ECO:0000313" key="18">
    <source>
        <dbReference type="Proteomes" id="UP000191931"/>
    </source>
</evidence>
<comment type="catalytic activity">
    <reaction evidence="1">
        <text>ATP + protein L-histidine = ADP + protein N-phospho-L-histidine.</text>
        <dbReference type="EC" id="2.7.13.3"/>
    </reaction>
</comment>
<keyword evidence="13 14" id="KW-0472">Membrane</keyword>
<evidence type="ECO:0000256" key="3">
    <source>
        <dbReference type="ARBA" id="ARBA00012438"/>
    </source>
</evidence>
<dbReference type="SMART" id="SM00388">
    <property type="entry name" value="HisKA"/>
    <property type="match status" value="1"/>
</dbReference>
<dbReference type="SUPFAM" id="SSF55874">
    <property type="entry name" value="ATPase domain of HSP90 chaperone/DNA topoisomerase II/histidine kinase"/>
    <property type="match status" value="1"/>
</dbReference>
<dbReference type="SMART" id="SM00304">
    <property type="entry name" value="HAMP"/>
    <property type="match status" value="1"/>
</dbReference>
<dbReference type="Pfam" id="PF00512">
    <property type="entry name" value="HisKA"/>
    <property type="match status" value="1"/>
</dbReference>
<dbReference type="SMART" id="SM00387">
    <property type="entry name" value="HATPase_c"/>
    <property type="match status" value="1"/>
</dbReference>
<dbReference type="InterPro" id="IPR005467">
    <property type="entry name" value="His_kinase_dom"/>
</dbReference>
<keyword evidence="5" id="KW-0597">Phosphoprotein</keyword>
<dbReference type="STRING" id="1246637.MTBBW1_2200022"/>
<dbReference type="SUPFAM" id="SSF47384">
    <property type="entry name" value="Homodimeric domain of signal transducing histidine kinase"/>
    <property type="match status" value="1"/>
</dbReference>
<keyword evidence="4" id="KW-1003">Cell membrane</keyword>
<feature type="transmembrane region" description="Helical" evidence="14">
    <location>
        <begin position="176"/>
        <end position="195"/>
    </location>
</feature>